<keyword evidence="2" id="KW-1185">Reference proteome</keyword>
<evidence type="ECO:0000313" key="1">
    <source>
        <dbReference type="EMBL" id="ABM01437.1"/>
    </source>
</evidence>
<organism evidence="1 2">
    <name type="scientific">Shewanella amazonensis (strain ATCC BAA-1098 / SB2B)</name>
    <dbReference type="NCBI Taxonomy" id="326297"/>
    <lineage>
        <taxon>Bacteria</taxon>
        <taxon>Pseudomonadati</taxon>
        <taxon>Pseudomonadota</taxon>
        <taxon>Gammaproteobacteria</taxon>
        <taxon>Alteromonadales</taxon>
        <taxon>Shewanellaceae</taxon>
        <taxon>Shewanella</taxon>
    </lineage>
</organism>
<dbReference type="OrthoDB" id="9951501at2"/>
<gene>
    <name evidence="1" type="ordered locus">Sama_3234</name>
</gene>
<proteinExistence type="predicted"/>
<name>A1SAN0_SHEAM</name>
<dbReference type="Proteomes" id="UP000009175">
    <property type="component" value="Chromosome"/>
</dbReference>
<evidence type="ECO:0000313" key="2">
    <source>
        <dbReference type="Proteomes" id="UP000009175"/>
    </source>
</evidence>
<dbReference type="RefSeq" id="WP_011761341.1">
    <property type="nucleotide sequence ID" value="NC_008700.1"/>
</dbReference>
<protein>
    <submittedName>
        <fullName evidence="1">Uncharacterized protein</fullName>
    </submittedName>
</protein>
<sequence length="262" mass="29555">MLKAAEPILPAFTRRPRLRLVSVVAQAVTAELNLGQLATVLLVMSLGGCGYRFAPNDNHYPEISDRIVSAKVSFVGSLYTPTLPNRWQLMLSMEFPVTGGVTSEVPSDRRFYLIQEYSPSLAGKMGDNTAPDAYPASPFDYQEKKSRSGQWRFSPERCELKLYTRAGNWMATLSGDLAPYTSLHPQWGKTTRHMLRWRLTDTDREDLQGLAFYHAERALLCDQTKAWLEANEPENQALKWRRVDLTLPPPAPLPAGRQSLQD</sequence>
<dbReference type="HOGENOM" id="CLU_1061272_0_0_6"/>
<reference evidence="1 2" key="1">
    <citation type="submission" date="2006-12" db="EMBL/GenBank/DDBJ databases">
        <title>Complete sequence of Shewanella amazonensis SB2B.</title>
        <authorList>
            <consortium name="US DOE Joint Genome Institute"/>
            <person name="Copeland A."/>
            <person name="Lucas S."/>
            <person name="Lapidus A."/>
            <person name="Barry K."/>
            <person name="Detter J.C."/>
            <person name="Glavina del Rio T."/>
            <person name="Hammon N."/>
            <person name="Israni S."/>
            <person name="Dalin E."/>
            <person name="Tice H."/>
            <person name="Pitluck S."/>
            <person name="Munk A.C."/>
            <person name="Brettin T."/>
            <person name="Bruce D."/>
            <person name="Han C."/>
            <person name="Tapia R."/>
            <person name="Gilna P."/>
            <person name="Schmutz J."/>
            <person name="Larimer F."/>
            <person name="Land M."/>
            <person name="Hauser L."/>
            <person name="Kyrpides N."/>
            <person name="Mikhailova N."/>
            <person name="Fredrickson J."/>
            <person name="Richardson P."/>
        </authorList>
    </citation>
    <scope>NUCLEOTIDE SEQUENCE [LARGE SCALE GENOMIC DNA]</scope>
    <source>
        <strain evidence="2">ATCC BAA-1098 / SB2B</strain>
    </source>
</reference>
<dbReference type="EMBL" id="CP000507">
    <property type="protein sequence ID" value="ABM01437.1"/>
    <property type="molecule type" value="Genomic_DNA"/>
</dbReference>
<accession>A1SAN0</accession>
<dbReference type="KEGG" id="saz:Sama_3234"/>
<dbReference type="AlphaFoldDB" id="A1SAN0"/>